<protein>
    <recommendedName>
        <fullName evidence="2">GYF domain-containing protein</fullName>
    </recommendedName>
</protein>
<organism evidence="3 4">
    <name type="scientific">Dendroctonus ponderosae</name>
    <name type="common">Mountain pine beetle</name>
    <dbReference type="NCBI Taxonomy" id="77166"/>
    <lineage>
        <taxon>Eukaryota</taxon>
        <taxon>Metazoa</taxon>
        <taxon>Ecdysozoa</taxon>
        <taxon>Arthropoda</taxon>
        <taxon>Hexapoda</taxon>
        <taxon>Insecta</taxon>
        <taxon>Pterygota</taxon>
        <taxon>Neoptera</taxon>
        <taxon>Endopterygota</taxon>
        <taxon>Coleoptera</taxon>
        <taxon>Polyphaga</taxon>
        <taxon>Cucujiformia</taxon>
        <taxon>Curculionidae</taxon>
        <taxon>Scolytinae</taxon>
        <taxon>Dendroctonus</taxon>
    </lineage>
</organism>
<feature type="region of interest" description="Disordered" evidence="1">
    <location>
        <begin position="773"/>
        <end position="1001"/>
    </location>
</feature>
<feature type="compositionally biased region" description="Polar residues" evidence="1">
    <location>
        <begin position="952"/>
        <end position="964"/>
    </location>
</feature>
<sequence length="1284" mass="145851">MLIAFSKTRNDIIRSMTDSMNFGPDWIRNLSSEGSTGGGTSGGSRYQLADFRYGREEMLALFDRNIKPPAYLVNFKRLYSETTLPPLALLPPTDEERGNWQGGRPSTLGGLPRGRGGSMERGGRPGRGRGGYQSFGNRSQYESGWGNGEPSDWSPKKDYPSRPVSMDNWRRARNNEEDDGWRMSTSGRGMNDKWGRQSSWRGEGEDERTGPPERGGRTGWQEVTRGGTTSRKSWDEDHLPEWVNEHPLESGGSFDDRGAFHGSDDEQEGRLGGPKRDGLQKSTSQQHISHKSHPPLLTSKSTMSLVKDIEVEPDNEQIHQDGRYLRPNPNTNPFLNMMMEQDNGLHSNSESSSKEPPTGNKERKLSVPEAMDQAPKEVANNRDRAKSEGPQKSGDVQFKHQLEEKVEENEFEKLQEDFVCKLVVDEEPPKQNSQQQNNIDMSNLAPSQNLPVPGQDKWFYQDPQGQMQGPFTNIEMSEWFMAGYFGHDLKVRRQCDERFFLLGELIAMCNSNPFQTNVQFPVLKNDISKMPDHDLQFQYLPQIEAYKQAQARVLADPWSAIAVQQQELAAQRLIMQQQQVQQDIQYLQRQPPPSNPFMHMISQMQQANKLPPTGLMDKHPPNIPGGAINPHLHMHMSNFLSMQSRLPGGVPSQLTGGLPAGIPGQLGPNNMAANLSALPRANMVPAGMPLQGGLSSGMGLNVPTASAVEHNVNQNSDPITKLLKQLHQETQQQQHLVESLWQQNQFGVPNSNPTPQQWPGAAQPEMPLSMWDVQQPSQTSSPPEKSPADLTQMKENGELPIVEKEKPKKTDKAKENRQKDDEKELKKKKKAEEEQQRKEAEEKRKQEKRKIEIEWKAEAEKKKKEEEKIKKELEKAKKEAEDKRLKELEEKRRLKEQRKLEEEAKKRTDEERRKLEEDRMQREKEQREREERQRVEERRQEQISMAKAAPWSQANSTFGMSLTEIQKAEKERKAQDAVLQAQKAQMERELQLQQQQQQLEKSGGIQLGWAKKAMEPRKVKSLAEIQAEEQERLIKEAAEARLKKEKETRDAVPIQQVNSIWSGQSLPWANSSSTQSQWSSATNISGFWDEPTQKPQPSKPSTVSKSSSMSTINSKQVQPAKQSQKSKSKKDDDAPANSKKNNNSNGRDDDFTTWCYKALSNIDTSVDIPTFVSFLRDIESAFEVREYCKEYLGEGNATQQFTNNFLEKRRSFKPKNAHKDDMCSPAPAITPSLHNTSEFQEVKGKNKKTKRSKMLKVDSRILGFNVTSASDRINVGDRDYGDNS</sequence>
<dbReference type="Gene3D" id="3.30.1490.40">
    <property type="match status" value="1"/>
</dbReference>
<feature type="domain" description="GYF" evidence="2">
    <location>
        <begin position="455"/>
        <end position="503"/>
    </location>
</feature>
<feature type="compositionally biased region" description="Basic and acidic residues" evidence="1">
    <location>
        <begin position="795"/>
        <end position="941"/>
    </location>
</feature>
<feature type="compositionally biased region" description="Basic and acidic residues" evidence="1">
    <location>
        <begin position="207"/>
        <end position="216"/>
    </location>
</feature>
<feature type="compositionally biased region" description="Basic and acidic residues" evidence="1">
    <location>
        <begin position="232"/>
        <end position="264"/>
    </location>
</feature>
<dbReference type="SUPFAM" id="SSF55277">
    <property type="entry name" value="GYF domain"/>
    <property type="match status" value="1"/>
</dbReference>
<feature type="compositionally biased region" description="Low complexity" evidence="1">
    <location>
        <begin position="1135"/>
        <end position="1145"/>
    </location>
</feature>
<dbReference type="Proteomes" id="UP000019118">
    <property type="component" value="Unassembled WGS sequence"/>
</dbReference>
<feature type="compositionally biased region" description="Polar residues" evidence="1">
    <location>
        <begin position="1055"/>
        <end position="1067"/>
    </location>
</feature>
<feature type="region of interest" description="Disordered" evidence="1">
    <location>
        <begin position="89"/>
        <end position="397"/>
    </location>
</feature>
<feature type="compositionally biased region" description="Low complexity" evidence="1">
    <location>
        <begin position="1093"/>
        <end position="1125"/>
    </location>
</feature>
<dbReference type="PANTHER" id="PTHR14445:SF36">
    <property type="entry name" value="FI03272P-RELATED"/>
    <property type="match status" value="1"/>
</dbReference>
<dbReference type="InterPro" id="IPR035445">
    <property type="entry name" value="GYF-like_dom_sf"/>
</dbReference>
<evidence type="ECO:0000256" key="1">
    <source>
        <dbReference type="SAM" id="MobiDB-lite"/>
    </source>
</evidence>
<dbReference type="PANTHER" id="PTHR14445">
    <property type="entry name" value="GRB10 INTERACTING GYF PROTEIN"/>
    <property type="match status" value="1"/>
</dbReference>
<proteinExistence type="predicted"/>
<feature type="compositionally biased region" description="Basic and acidic residues" evidence="1">
    <location>
        <begin position="966"/>
        <end position="975"/>
    </location>
</feature>
<dbReference type="Pfam" id="PF02213">
    <property type="entry name" value="GYF"/>
    <property type="match status" value="1"/>
</dbReference>
<feature type="compositionally biased region" description="Polar residues" evidence="1">
    <location>
        <begin position="773"/>
        <end position="783"/>
    </location>
</feature>
<dbReference type="GeneID" id="109544397"/>
<dbReference type="CDD" id="cd00072">
    <property type="entry name" value="GYF"/>
    <property type="match status" value="1"/>
</dbReference>
<dbReference type="KEGG" id="dpa:109544397"/>
<accession>A0AAR5QA40</accession>
<evidence type="ECO:0000313" key="3">
    <source>
        <dbReference type="EnsemblMetazoa" id="XP_019770093.1"/>
    </source>
</evidence>
<dbReference type="GO" id="GO:0005829">
    <property type="term" value="C:cytosol"/>
    <property type="evidence" value="ECO:0007669"/>
    <property type="project" value="TreeGrafter"/>
</dbReference>
<dbReference type="InterPro" id="IPR003169">
    <property type="entry name" value="GYF"/>
</dbReference>
<reference evidence="4" key="1">
    <citation type="journal article" date="2013" name="Genome Biol.">
        <title>Draft genome of the mountain pine beetle, Dendroctonus ponderosae Hopkins, a major forest pest.</title>
        <authorList>
            <person name="Keeling C.I."/>
            <person name="Yuen M.M."/>
            <person name="Liao N.Y."/>
            <person name="Docking T.R."/>
            <person name="Chan S.K."/>
            <person name="Taylor G.A."/>
            <person name="Palmquist D.L."/>
            <person name="Jackman S.D."/>
            <person name="Nguyen A."/>
            <person name="Li M."/>
            <person name="Henderson H."/>
            <person name="Janes J.K."/>
            <person name="Zhao Y."/>
            <person name="Pandoh P."/>
            <person name="Moore R."/>
            <person name="Sperling F.A."/>
            <person name="Huber D.P."/>
            <person name="Birol I."/>
            <person name="Jones S.J."/>
            <person name="Bohlmann J."/>
        </authorList>
    </citation>
    <scope>NUCLEOTIDE SEQUENCE</scope>
</reference>
<dbReference type="PROSITE" id="PS50829">
    <property type="entry name" value="GYF"/>
    <property type="match status" value="1"/>
</dbReference>
<reference evidence="3" key="2">
    <citation type="submission" date="2024-08" db="UniProtKB">
        <authorList>
            <consortium name="EnsemblMetazoa"/>
        </authorList>
    </citation>
    <scope>IDENTIFICATION</scope>
</reference>
<dbReference type="InterPro" id="IPR051640">
    <property type="entry name" value="GRB10-interact_GYF"/>
</dbReference>
<evidence type="ECO:0000259" key="2">
    <source>
        <dbReference type="PROSITE" id="PS50829"/>
    </source>
</evidence>
<feature type="region of interest" description="Disordered" evidence="1">
    <location>
        <begin position="1042"/>
        <end position="1147"/>
    </location>
</feature>
<feature type="compositionally biased region" description="Gly residues" evidence="1">
    <location>
        <begin position="111"/>
        <end position="120"/>
    </location>
</feature>
<evidence type="ECO:0000313" key="4">
    <source>
        <dbReference type="Proteomes" id="UP000019118"/>
    </source>
</evidence>
<name>A0AAR5QA40_DENPD</name>
<feature type="compositionally biased region" description="Low complexity" evidence="1">
    <location>
        <begin position="1068"/>
        <end position="1083"/>
    </location>
</feature>
<dbReference type="CTD" id="43842"/>
<feature type="compositionally biased region" description="Basic and acidic residues" evidence="1">
    <location>
        <begin position="379"/>
        <end position="389"/>
    </location>
</feature>
<dbReference type="SMART" id="SM00444">
    <property type="entry name" value="GYF"/>
    <property type="match status" value="1"/>
</dbReference>
<dbReference type="EnsemblMetazoa" id="XM_019914534.1">
    <property type="protein sequence ID" value="XP_019770093.1"/>
    <property type="gene ID" value="LOC109544397"/>
</dbReference>
<feature type="compositionally biased region" description="Polar residues" evidence="1">
    <location>
        <begin position="344"/>
        <end position="355"/>
    </location>
</feature>
<keyword evidence="4" id="KW-1185">Reference proteome</keyword>